<feature type="domain" description="tRNA/rRNA methyltransferase SpoU type" evidence="3">
    <location>
        <begin position="125"/>
        <end position="265"/>
    </location>
</feature>
<evidence type="ECO:0000256" key="2">
    <source>
        <dbReference type="ARBA" id="ARBA00022679"/>
    </source>
</evidence>
<dbReference type="SUPFAM" id="SSF55315">
    <property type="entry name" value="L30e-like"/>
    <property type="match status" value="1"/>
</dbReference>
<evidence type="ECO:0000256" key="1">
    <source>
        <dbReference type="ARBA" id="ARBA00022603"/>
    </source>
</evidence>
<reference evidence="5" key="1">
    <citation type="submission" date="2021-02" db="EMBL/GenBank/DDBJ databases">
        <title>Natronoglycomyces albus gen. nov., sp. nov, a haloalkaliphilic actinobacterium from a soda solonchak soil.</title>
        <authorList>
            <person name="Sorokin D.Y."/>
            <person name="Khijniak T.V."/>
            <person name="Zakharycheva A.P."/>
            <person name="Boueva O.V."/>
            <person name="Ariskina E.V."/>
            <person name="Hahnke R.L."/>
            <person name="Bunk B."/>
            <person name="Sproer C."/>
            <person name="Schumann P."/>
            <person name="Evtushenko L.I."/>
            <person name="Kublanov I.V."/>
        </authorList>
    </citation>
    <scope>NUCLEOTIDE SEQUENCE</scope>
    <source>
        <strain evidence="5">DSM 106290</strain>
    </source>
</reference>
<evidence type="ECO:0000259" key="4">
    <source>
        <dbReference type="Pfam" id="PF22655"/>
    </source>
</evidence>
<evidence type="ECO:0000313" key="5">
    <source>
        <dbReference type="EMBL" id="QSB04458.1"/>
    </source>
</evidence>
<dbReference type="InterPro" id="IPR029026">
    <property type="entry name" value="tRNA_m1G_MTases_N"/>
</dbReference>
<dbReference type="Gene3D" id="3.30.1330.30">
    <property type="match status" value="1"/>
</dbReference>
<dbReference type="Gene3D" id="3.40.1280.10">
    <property type="match status" value="1"/>
</dbReference>
<gene>
    <name evidence="5" type="ORF">JQS30_11770</name>
</gene>
<dbReference type="RefSeq" id="WP_213170456.1">
    <property type="nucleotide sequence ID" value="NZ_CP070496.1"/>
</dbReference>
<dbReference type="GO" id="GO:0008173">
    <property type="term" value="F:RNA methyltransferase activity"/>
    <property type="evidence" value="ECO:0007669"/>
    <property type="project" value="InterPro"/>
</dbReference>
<accession>A0A895XS49</accession>
<keyword evidence="6" id="KW-1185">Reference proteome</keyword>
<sequence>MVRRVKVSVRNARFQQWEAMLTNRSKRSKLGSFLVHGVRPITLAIEHGWDIQTLLYDCDRRLSQWAEHVLDNTAAEQAALTSDLMAQLGEKADGTPELIAQVALPSATAAEVLRTLSVGPQFLGLVFDRPTSPGNVGSLIRSADAFGADVVILTGHAADPFDPKSVRASTGSLFAVPLIRAESAAQVSSWARGLDVRPQLIGTDEHGDSDMAKHDFTSPTLLLIGNETRGLSHAWKEQADHLVRIPMSGSASSLNAASAAAIALYEVVRQRG</sequence>
<dbReference type="Proteomes" id="UP000662939">
    <property type="component" value="Chromosome"/>
</dbReference>
<dbReference type="AlphaFoldDB" id="A0A895XS49"/>
<dbReference type="GO" id="GO:0003723">
    <property type="term" value="F:RNA binding"/>
    <property type="evidence" value="ECO:0007669"/>
    <property type="project" value="InterPro"/>
</dbReference>
<proteinExistence type="predicted"/>
<dbReference type="GO" id="GO:0006396">
    <property type="term" value="P:RNA processing"/>
    <property type="evidence" value="ECO:0007669"/>
    <property type="project" value="InterPro"/>
</dbReference>
<protein>
    <recommendedName>
        <fullName evidence="7">rRNA methyltransferase</fullName>
    </recommendedName>
</protein>
<dbReference type="EMBL" id="CP070496">
    <property type="protein sequence ID" value="QSB04458.1"/>
    <property type="molecule type" value="Genomic_DNA"/>
</dbReference>
<dbReference type="InterPro" id="IPR029064">
    <property type="entry name" value="Ribosomal_eL30-like_sf"/>
</dbReference>
<evidence type="ECO:0008006" key="7">
    <source>
        <dbReference type="Google" id="ProtNLM"/>
    </source>
</evidence>
<dbReference type="InterPro" id="IPR001537">
    <property type="entry name" value="SpoU_MeTrfase"/>
</dbReference>
<keyword evidence="1" id="KW-0489">Methyltransferase</keyword>
<keyword evidence="2" id="KW-0808">Transferase</keyword>
<dbReference type="InterPro" id="IPR054578">
    <property type="entry name" value="SpoU_sub_bind-like_N"/>
</dbReference>
<dbReference type="PANTHER" id="PTHR43191:SF2">
    <property type="entry name" value="RRNA METHYLTRANSFERASE 3, MITOCHONDRIAL"/>
    <property type="match status" value="1"/>
</dbReference>
<evidence type="ECO:0000259" key="3">
    <source>
        <dbReference type="Pfam" id="PF00588"/>
    </source>
</evidence>
<dbReference type="Pfam" id="PF22655">
    <property type="entry name" value="SpoU_sub_bind_like"/>
    <property type="match status" value="1"/>
</dbReference>
<dbReference type="Pfam" id="PF00588">
    <property type="entry name" value="SpoU_methylase"/>
    <property type="match status" value="1"/>
</dbReference>
<name>A0A895XS49_9ACTN</name>
<dbReference type="KEGG" id="nav:JQS30_11770"/>
<dbReference type="InterPro" id="IPR029028">
    <property type="entry name" value="Alpha/beta_knot_MTases"/>
</dbReference>
<dbReference type="InterPro" id="IPR051259">
    <property type="entry name" value="rRNA_Methyltransferase"/>
</dbReference>
<organism evidence="5 6">
    <name type="scientific">Natronoglycomyces albus</name>
    <dbReference type="NCBI Taxonomy" id="2811108"/>
    <lineage>
        <taxon>Bacteria</taxon>
        <taxon>Bacillati</taxon>
        <taxon>Actinomycetota</taxon>
        <taxon>Actinomycetes</taxon>
        <taxon>Glycomycetales</taxon>
        <taxon>Glycomycetaceae</taxon>
        <taxon>Natronoglycomyces</taxon>
    </lineage>
</organism>
<dbReference type="GO" id="GO:0032259">
    <property type="term" value="P:methylation"/>
    <property type="evidence" value="ECO:0007669"/>
    <property type="project" value="UniProtKB-KW"/>
</dbReference>
<dbReference type="SUPFAM" id="SSF75217">
    <property type="entry name" value="alpha/beta knot"/>
    <property type="match status" value="1"/>
</dbReference>
<feature type="domain" description="SpoU L30e-like N-terminal" evidence="4">
    <location>
        <begin position="11"/>
        <end position="100"/>
    </location>
</feature>
<dbReference type="PANTHER" id="PTHR43191">
    <property type="entry name" value="RRNA METHYLTRANSFERASE 3"/>
    <property type="match status" value="1"/>
</dbReference>
<evidence type="ECO:0000313" key="6">
    <source>
        <dbReference type="Proteomes" id="UP000662939"/>
    </source>
</evidence>